<dbReference type="PROSITE" id="PS50861">
    <property type="entry name" value="AA_TRNA_LIGASE_II_GLYAB"/>
    <property type="match status" value="1"/>
</dbReference>
<dbReference type="EMBL" id="CP068570">
    <property type="protein sequence ID" value="QQZ51843.1"/>
    <property type="molecule type" value="Genomic_DNA"/>
</dbReference>
<dbReference type="GO" id="GO:0004820">
    <property type="term" value="F:glycine-tRNA ligase activity"/>
    <property type="evidence" value="ECO:0007669"/>
    <property type="project" value="InterPro"/>
</dbReference>
<evidence type="ECO:0000313" key="1">
    <source>
        <dbReference type="EMBL" id="QQZ51843.1"/>
    </source>
</evidence>
<organism evidence="1">
    <name type="scientific">Phenylobacterium glaciei</name>
    <dbReference type="NCBI Taxonomy" id="2803784"/>
    <lineage>
        <taxon>Bacteria</taxon>
        <taxon>Pseudomonadati</taxon>
        <taxon>Pseudomonadota</taxon>
        <taxon>Alphaproteobacteria</taxon>
        <taxon>Caulobacterales</taxon>
        <taxon>Caulobacteraceae</taxon>
        <taxon>Phenylobacterium</taxon>
    </lineage>
</organism>
<dbReference type="InterPro" id="IPR006194">
    <property type="entry name" value="Gly-tRNA-synth_heterodimer"/>
</dbReference>
<dbReference type="AlphaFoldDB" id="A0A974SAK9"/>
<name>A0A974SAK9_9CAUL</name>
<accession>A0A974SAK9</accession>
<protein>
    <submittedName>
        <fullName evidence="1">Uncharacterized protein</fullName>
    </submittedName>
</protein>
<reference evidence="1" key="1">
    <citation type="submission" date="2021-01" db="EMBL/GenBank/DDBJ databases">
        <title>Genome sequence of Phenylobacterium sp. 20VBR1 isolated from a valley glaceir, Ny-Alesund, Svalbard.</title>
        <authorList>
            <person name="Thomas F.A."/>
            <person name="Krishnan K.P."/>
            <person name="Sinha R.K."/>
        </authorList>
    </citation>
    <scope>NUCLEOTIDE SEQUENCE</scope>
    <source>
        <strain evidence="1">20VBR1</strain>
    </source>
</reference>
<gene>
    <name evidence="1" type="ORF">JKL49_13795</name>
</gene>
<proteinExistence type="predicted"/>
<dbReference type="GO" id="GO:0005524">
    <property type="term" value="F:ATP binding"/>
    <property type="evidence" value="ECO:0007669"/>
    <property type="project" value="InterPro"/>
</dbReference>
<sequence>MLYEFRPYAVVADEVMAFFADRLKVVLRDQGKRHDLVDAVFALGDDDLVRIVARVEALDGFLKTEDGKNLLAGEKRARQLLQAEEKKGPLPAGPAVAMSGATSEETALIGAISLRNPRWRVHCTMKISQVRCVPCRDCARPWTPSSRRCW</sequence>
<dbReference type="GO" id="GO:0006426">
    <property type="term" value="P:glycyl-tRNA aminoacylation"/>
    <property type="evidence" value="ECO:0007669"/>
    <property type="project" value="InterPro"/>
</dbReference>
<dbReference type="GO" id="GO:0005737">
    <property type="term" value="C:cytoplasm"/>
    <property type="evidence" value="ECO:0007669"/>
    <property type="project" value="InterPro"/>
</dbReference>